<dbReference type="PANTHER" id="PTHR43090">
    <property type="entry name" value="1-(5-PHOSPHORIBOSYL)-5-[(5-PHOSPHORIBOSYLAMINO)METHYLIDENEAMINO] IMIDAZOLE-4-CARBOXAMIDE ISOMERASE"/>
    <property type="match status" value="1"/>
</dbReference>
<keyword evidence="2" id="KW-0368">Histidine biosynthesis</keyword>
<keyword evidence="5" id="KW-1185">Reference proteome</keyword>
<dbReference type="InterPro" id="IPR011060">
    <property type="entry name" value="RibuloseP-bd_barrel"/>
</dbReference>
<dbReference type="GO" id="GO:0000162">
    <property type="term" value="P:L-tryptophan biosynthetic process"/>
    <property type="evidence" value="ECO:0007669"/>
    <property type="project" value="TreeGrafter"/>
</dbReference>
<sequence length="623" mass="67532">MPTEAPSIAVATNVMVPVQLAQLALQRRNSDALAKIDHFLDSLVSTSPSNAAPLVDAASPLPLASPDNPAGSPKKKLTLDGATHVDMHHELGIDILVNVFSEFEASGMTGYSSKTQRDEEKKQLWLLRQSLAKQRAAPGAVQSPSKHDLLKDRYGVGKPLHGTVGSPPTRRALFSKQKQPSSFNLGVLMEVEMEHRLKELFAVASGYNTTMNTDQVHKLSGCVVDTNQSLTVGGTPLEPAERAQRVRHAAHALLHVRLAVPSTTTIPAAHSSPTKPAPTSPRPSKQHVDAEEDKQWMAHAAREVVTPMVDPSVPTAQDSSTGQKHLQHDLSGDALDALGQSIQQSSPVRRRAKRDSVDLSKEMGAMPRRKKRDSVDLTHAKREKERPPAIVYDNKGQTPNIRQKLHECKFRPCIDIHAGVVKQIVGSTLSDDKDAAGPVTNFVSKLRSADYAAMYKRDGLTGGHIIMLGASEANEKAAVEALEAFPNGMQIGGGITTANCRYYLDRGASHVIVTSYVFRDGAIDMGRLHELRDAAGKDRLKDDGLYYIMTDRWQVFSHVTLSLGHEPRAMVADSCHDDMSLVERIGQGKVDLSIGSALDIFGGSLSYDALVAYTQTPSSTTHA</sequence>
<dbReference type="InterPro" id="IPR006062">
    <property type="entry name" value="His_biosynth"/>
</dbReference>
<organism evidence="4 5">
    <name type="scientific">Aphanomyces invadans</name>
    <dbReference type="NCBI Taxonomy" id="157072"/>
    <lineage>
        <taxon>Eukaryota</taxon>
        <taxon>Sar</taxon>
        <taxon>Stramenopiles</taxon>
        <taxon>Oomycota</taxon>
        <taxon>Saprolegniomycetes</taxon>
        <taxon>Saprolegniales</taxon>
        <taxon>Verrucalvaceae</taxon>
        <taxon>Aphanomyces</taxon>
    </lineage>
</organism>
<dbReference type="GO" id="GO:0005737">
    <property type="term" value="C:cytoplasm"/>
    <property type="evidence" value="ECO:0007669"/>
    <property type="project" value="TreeGrafter"/>
</dbReference>
<evidence type="ECO:0000313" key="4">
    <source>
        <dbReference type="EMBL" id="RHY24898.1"/>
    </source>
</evidence>
<gene>
    <name evidence="4" type="ORF">DYB32_008634</name>
</gene>
<proteinExistence type="inferred from homology"/>
<feature type="region of interest" description="Disordered" evidence="3">
    <location>
        <begin position="340"/>
        <end position="395"/>
    </location>
</feature>
<dbReference type="Pfam" id="PF00977">
    <property type="entry name" value="His_biosynth"/>
    <property type="match status" value="1"/>
</dbReference>
<dbReference type="SUPFAM" id="SSF51366">
    <property type="entry name" value="Ribulose-phoshate binding barrel"/>
    <property type="match status" value="1"/>
</dbReference>
<evidence type="ECO:0000313" key="5">
    <source>
        <dbReference type="Proteomes" id="UP000285060"/>
    </source>
</evidence>
<dbReference type="InterPro" id="IPR013785">
    <property type="entry name" value="Aldolase_TIM"/>
</dbReference>
<dbReference type="InterPro" id="IPR044524">
    <property type="entry name" value="Isoase_HisA-like"/>
</dbReference>
<dbReference type="Gene3D" id="3.20.20.70">
    <property type="entry name" value="Aldolase class I"/>
    <property type="match status" value="2"/>
</dbReference>
<dbReference type="PANTHER" id="PTHR43090:SF2">
    <property type="entry name" value="1-(5-PHOSPHORIBOSYL)-5-[(5-PHOSPHORIBOSYLAMINO)METHYLIDENEAMINO] IMIDAZOLE-4-CARBOXAMIDE ISOMERASE"/>
    <property type="match status" value="1"/>
</dbReference>
<dbReference type="EMBL" id="QUSY01001463">
    <property type="protein sequence ID" value="RHY24898.1"/>
    <property type="molecule type" value="Genomic_DNA"/>
</dbReference>
<name>A0A418AKJ9_9STRA</name>
<evidence type="ECO:0000256" key="1">
    <source>
        <dbReference type="ARBA" id="ARBA00009667"/>
    </source>
</evidence>
<reference evidence="4 5" key="1">
    <citation type="submission" date="2018-08" db="EMBL/GenBank/DDBJ databases">
        <title>Aphanomyces genome sequencing and annotation.</title>
        <authorList>
            <person name="Minardi D."/>
            <person name="Oidtmann B."/>
            <person name="Van Der Giezen M."/>
            <person name="Studholme D.J."/>
        </authorList>
    </citation>
    <scope>NUCLEOTIDE SEQUENCE [LARGE SCALE GENOMIC DNA]</scope>
    <source>
        <strain evidence="4 5">NJM0002</strain>
    </source>
</reference>
<comment type="similarity">
    <text evidence="1 2">Belongs to the HisA/HisF family.</text>
</comment>
<evidence type="ECO:0000256" key="3">
    <source>
        <dbReference type="SAM" id="MobiDB-lite"/>
    </source>
</evidence>
<evidence type="ECO:0000256" key="2">
    <source>
        <dbReference type="RuleBase" id="RU003657"/>
    </source>
</evidence>
<keyword evidence="2" id="KW-0028">Amino-acid biosynthesis</keyword>
<feature type="compositionally biased region" description="Polar residues" evidence="3">
    <location>
        <begin position="264"/>
        <end position="274"/>
    </location>
</feature>
<dbReference type="Proteomes" id="UP000285060">
    <property type="component" value="Unassembled WGS sequence"/>
</dbReference>
<dbReference type="VEuPathDB" id="FungiDB:H310_09468"/>
<dbReference type="AlphaFoldDB" id="A0A418AKJ9"/>
<accession>A0A418AKJ9</accession>
<feature type="region of interest" description="Disordered" evidence="3">
    <location>
        <begin position="264"/>
        <end position="293"/>
    </location>
</feature>
<comment type="caution">
    <text evidence="4">The sequence shown here is derived from an EMBL/GenBank/DDBJ whole genome shotgun (WGS) entry which is preliminary data.</text>
</comment>
<protein>
    <submittedName>
        <fullName evidence="4">Uncharacterized protein</fullName>
    </submittedName>
</protein>
<dbReference type="VEuPathDB" id="FungiDB:H310_09467"/>
<dbReference type="GO" id="GO:0000105">
    <property type="term" value="P:L-histidine biosynthetic process"/>
    <property type="evidence" value="ECO:0007669"/>
    <property type="project" value="UniProtKB-KW"/>
</dbReference>
<dbReference type="GO" id="GO:0003949">
    <property type="term" value="F:1-(5-phosphoribosyl)-5-[(5-phosphoribosylamino)methylideneamino]imidazole-4-carboxamide isomerase activity"/>
    <property type="evidence" value="ECO:0007669"/>
    <property type="project" value="InterPro"/>
</dbReference>
<feature type="compositionally biased region" description="Basic and acidic residues" evidence="3">
    <location>
        <begin position="373"/>
        <end position="387"/>
    </location>
</feature>